<evidence type="ECO:0000256" key="1">
    <source>
        <dbReference type="SAM" id="MobiDB-lite"/>
    </source>
</evidence>
<evidence type="ECO:0000313" key="3">
    <source>
        <dbReference type="EMBL" id="EFH84140.1"/>
    </source>
</evidence>
<dbReference type="SUPFAM" id="SSF49785">
    <property type="entry name" value="Galactose-binding domain-like"/>
    <property type="match status" value="1"/>
</dbReference>
<evidence type="ECO:0000256" key="2">
    <source>
        <dbReference type="SAM" id="Phobius"/>
    </source>
</evidence>
<reference evidence="3 4" key="1">
    <citation type="journal article" date="2011" name="Stand. Genomic Sci.">
        <title>Non-contiguous finished genome sequence and contextual data of the filamentous soil bacterium Ktedonobacter racemifer type strain (SOSP1-21).</title>
        <authorList>
            <person name="Chang Y.J."/>
            <person name="Land M."/>
            <person name="Hauser L."/>
            <person name="Chertkov O."/>
            <person name="Del Rio T.G."/>
            <person name="Nolan M."/>
            <person name="Copeland A."/>
            <person name="Tice H."/>
            <person name="Cheng J.F."/>
            <person name="Lucas S."/>
            <person name="Han C."/>
            <person name="Goodwin L."/>
            <person name="Pitluck S."/>
            <person name="Ivanova N."/>
            <person name="Ovchinikova G."/>
            <person name="Pati A."/>
            <person name="Chen A."/>
            <person name="Palaniappan K."/>
            <person name="Mavromatis K."/>
            <person name="Liolios K."/>
            <person name="Brettin T."/>
            <person name="Fiebig A."/>
            <person name="Rohde M."/>
            <person name="Abt B."/>
            <person name="Goker M."/>
            <person name="Detter J.C."/>
            <person name="Woyke T."/>
            <person name="Bristow J."/>
            <person name="Eisen J.A."/>
            <person name="Markowitz V."/>
            <person name="Hugenholtz P."/>
            <person name="Kyrpides N.C."/>
            <person name="Klenk H.P."/>
            <person name="Lapidus A."/>
        </authorList>
    </citation>
    <scope>NUCLEOTIDE SEQUENCE [LARGE SCALE GENOMIC DNA]</scope>
    <source>
        <strain evidence="4">DSM 44963</strain>
    </source>
</reference>
<dbReference type="Proteomes" id="UP000004508">
    <property type="component" value="Unassembled WGS sequence"/>
</dbReference>
<keyword evidence="2" id="KW-1133">Transmembrane helix</keyword>
<protein>
    <submittedName>
        <fullName evidence="3">Uncharacterized protein</fullName>
    </submittedName>
</protein>
<dbReference type="InterPro" id="IPR008979">
    <property type="entry name" value="Galactose-bd-like_sf"/>
</dbReference>
<keyword evidence="4" id="KW-1185">Reference proteome</keyword>
<accession>D6TV40</accession>
<proteinExistence type="predicted"/>
<keyword evidence="2" id="KW-0472">Membrane</keyword>
<gene>
    <name evidence="3" type="ORF">Krac_5160</name>
</gene>
<feature type="compositionally biased region" description="Basic and acidic residues" evidence="1">
    <location>
        <begin position="1"/>
        <end position="11"/>
    </location>
</feature>
<dbReference type="EMBL" id="ADVG01000003">
    <property type="protein sequence ID" value="EFH84140.1"/>
    <property type="molecule type" value="Genomic_DNA"/>
</dbReference>
<dbReference type="AlphaFoldDB" id="D6TV40"/>
<feature type="region of interest" description="Disordered" evidence="1">
    <location>
        <begin position="1"/>
        <end position="31"/>
    </location>
</feature>
<name>D6TV40_KTERA</name>
<dbReference type="RefSeq" id="WP_007915412.1">
    <property type="nucleotide sequence ID" value="NZ_ADVG01000003.1"/>
</dbReference>
<feature type="transmembrane region" description="Helical" evidence="2">
    <location>
        <begin position="106"/>
        <end position="129"/>
    </location>
</feature>
<dbReference type="OrthoDB" id="10001108at2"/>
<keyword evidence="2" id="KW-0812">Transmembrane</keyword>
<evidence type="ECO:0000313" key="4">
    <source>
        <dbReference type="Proteomes" id="UP000004508"/>
    </source>
</evidence>
<dbReference type="InParanoid" id="D6TV40"/>
<comment type="caution">
    <text evidence="3">The sequence shown here is derived from an EMBL/GenBank/DDBJ whole genome shotgun (WGS) entry which is preliminary data.</text>
</comment>
<dbReference type="Gene3D" id="2.60.120.260">
    <property type="entry name" value="Galactose-binding domain-like"/>
    <property type="match status" value="1"/>
</dbReference>
<sequence>MNEDTPTEKLQKRPSLPQEMEMGFNGSEPVTPTSLTLPGHWPLPGSIIRDTLNMRLNNVEEPDAQFEHKTPISPDNSAATTDIFIPMPPPPPMYAPGDKRTGKKALYSLFILGLVAGLLLGSIGTAFFIQRVQNTPPYANQPTSRPTKGVTPVVTSTPTPVIHYNYSFEDGQNDGWEPQVSPGLMIKNSTKIAKNGTHSLVITFNNKAKSTYPHLSAAIRASAPHAYQTVYAYVYVASGKNVQGKIYMLDRNFKGYYPGVYLSYLTTGTWHRLSYILPSGFPGTATRIGLEFTGTNATIYIDAIYWK</sequence>
<organism evidence="3 4">
    <name type="scientific">Ktedonobacter racemifer DSM 44963</name>
    <dbReference type="NCBI Taxonomy" id="485913"/>
    <lineage>
        <taxon>Bacteria</taxon>
        <taxon>Bacillati</taxon>
        <taxon>Chloroflexota</taxon>
        <taxon>Ktedonobacteria</taxon>
        <taxon>Ktedonobacterales</taxon>
        <taxon>Ktedonobacteraceae</taxon>
        <taxon>Ktedonobacter</taxon>
    </lineage>
</organism>